<protein>
    <submittedName>
        <fullName evidence="1">Uncharacterized protein</fullName>
    </submittedName>
</protein>
<keyword evidence="2" id="KW-1185">Reference proteome</keyword>
<gene>
    <name evidence="1" type="ORF">AARE701A_LOCUS1214</name>
</gene>
<proteinExistence type="predicted"/>
<accession>A0A8S1ZG35</accession>
<dbReference type="AlphaFoldDB" id="A0A8S1ZG35"/>
<organism evidence="1 2">
    <name type="scientific">Arabidopsis arenosa</name>
    <name type="common">Sand rock-cress</name>
    <name type="synonym">Cardaminopsis arenosa</name>
    <dbReference type="NCBI Taxonomy" id="38785"/>
    <lineage>
        <taxon>Eukaryota</taxon>
        <taxon>Viridiplantae</taxon>
        <taxon>Streptophyta</taxon>
        <taxon>Embryophyta</taxon>
        <taxon>Tracheophyta</taxon>
        <taxon>Spermatophyta</taxon>
        <taxon>Magnoliopsida</taxon>
        <taxon>eudicotyledons</taxon>
        <taxon>Gunneridae</taxon>
        <taxon>Pentapetalae</taxon>
        <taxon>rosids</taxon>
        <taxon>malvids</taxon>
        <taxon>Brassicales</taxon>
        <taxon>Brassicaceae</taxon>
        <taxon>Camelineae</taxon>
        <taxon>Arabidopsis</taxon>
    </lineage>
</organism>
<reference evidence="1" key="1">
    <citation type="submission" date="2021-01" db="EMBL/GenBank/DDBJ databases">
        <authorList>
            <person name="Bezrukov I."/>
        </authorList>
    </citation>
    <scope>NUCLEOTIDE SEQUENCE</scope>
</reference>
<dbReference type="Proteomes" id="UP000682877">
    <property type="component" value="Chromosome 1"/>
</dbReference>
<name>A0A8S1ZG35_ARAAE</name>
<dbReference type="EMBL" id="LR999451">
    <property type="protein sequence ID" value="CAE5957511.1"/>
    <property type="molecule type" value="Genomic_DNA"/>
</dbReference>
<evidence type="ECO:0000313" key="1">
    <source>
        <dbReference type="EMBL" id="CAE5957511.1"/>
    </source>
</evidence>
<sequence length="43" mass="4968">MLELYLQRKAKGRPRKMDVKDQVNQLKAKSLTNMSGNEGLMVF</sequence>
<evidence type="ECO:0000313" key="2">
    <source>
        <dbReference type="Proteomes" id="UP000682877"/>
    </source>
</evidence>